<evidence type="ECO:0000313" key="2">
    <source>
        <dbReference type="Proteomes" id="UP000490060"/>
    </source>
</evidence>
<evidence type="ECO:0000313" key="1">
    <source>
        <dbReference type="EMBL" id="SOU89503.1"/>
    </source>
</evidence>
<dbReference type="EMBL" id="OENE01000035">
    <property type="protein sequence ID" value="SOU89503.1"/>
    <property type="molecule type" value="Genomic_DNA"/>
</dbReference>
<accession>A0A2I2MAC2</accession>
<sequence length="71" mass="8459">MWSNSNYSSILKMYLNKYNRLKLQINNNGFIASIEKQENGQWINDRNLPKILNKISNSFHLEKNMTIILEQ</sequence>
<proteinExistence type="predicted"/>
<reference evidence="1 2" key="1">
    <citation type="submission" date="2017-11" db="EMBL/GenBank/DDBJ databases">
        <authorList>
            <person name="Duchaud E."/>
        </authorList>
    </citation>
    <scope>NUCLEOTIDE SEQUENCE [LARGE SCALE GENOMIC DNA]</scope>
    <source>
        <strain evidence="1 2">TNO010</strain>
    </source>
</reference>
<dbReference type="RefSeq" id="WP_058884537.1">
    <property type="nucleotide sequence ID" value="NZ_JAFMUG010000007.1"/>
</dbReference>
<dbReference type="GeneID" id="86819436"/>
<dbReference type="AlphaFoldDB" id="A0A2I2MAC2"/>
<dbReference type="Proteomes" id="UP000490060">
    <property type="component" value="Unassembled WGS sequence"/>
</dbReference>
<gene>
    <name evidence="1" type="ORF">TNO010_400078</name>
</gene>
<organism evidence="1 2">
    <name type="scientific">Tenacibaculum finnmarkense genomovar ulcerans</name>
    <dbReference type="NCBI Taxonomy" id="2781388"/>
    <lineage>
        <taxon>Bacteria</taxon>
        <taxon>Pseudomonadati</taxon>
        <taxon>Bacteroidota</taxon>
        <taxon>Flavobacteriia</taxon>
        <taxon>Flavobacteriales</taxon>
        <taxon>Flavobacteriaceae</taxon>
        <taxon>Tenacibaculum</taxon>
        <taxon>Tenacibaculum finnmarkense</taxon>
    </lineage>
</organism>
<name>A0A2I2MAC2_9FLAO</name>
<protein>
    <submittedName>
        <fullName evidence="1">Uncharacterized protein</fullName>
    </submittedName>
</protein>